<proteinExistence type="predicted"/>
<feature type="region of interest" description="Disordered" evidence="1">
    <location>
        <begin position="121"/>
        <end position="167"/>
    </location>
</feature>
<accession>A0A9X0CM65</accession>
<feature type="region of interest" description="Disordered" evidence="1">
    <location>
        <begin position="198"/>
        <end position="263"/>
    </location>
</feature>
<organism evidence="2 3">
    <name type="scientific">Desmophyllum pertusum</name>
    <dbReference type="NCBI Taxonomy" id="174260"/>
    <lineage>
        <taxon>Eukaryota</taxon>
        <taxon>Metazoa</taxon>
        <taxon>Cnidaria</taxon>
        <taxon>Anthozoa</taxon>
        <taxon>Hexacorallia</taxon>
        <taxon>Scleractinia</taxon>
        <taxon>Caryophylliina</taxon>
        <taxon>Caryophylliidae</taxon>
        <taxon>Desmophyllum</taxon>
    </lineage>
</organism>
<dbReference type="AlphaFoldDB" id="A0A9X0CM65"/>
<evidence type="ECO:0000313" key="3">
    <source>
        <dbReference type="Proteomes" id="UP001163046"/>
    </source>
</evidence>
<dbReference type="Proteomes" id="UP001163046">
    <property type="component" value="Unassembled WGS sequence"/>
</dbReference>
<name>A0A9X0CM65_9CNID</name>
<gene>
    <name evidence="2" type="ORF">OS493_007660</name>
</gene>
<feature type="compositionally biased region" description="Polar residues" evidence="1">
    <location>
        <begin position="235"/>
        <end position="251"/>
    </location>
</feature>
<comment type="caution">
    <text evidence="2">The sequence shown here is derived from an EMBL/GenBank/DDBJ whole genome shotgun (WGS) entry which is preliminary data.</text>
</comment>
<dbReference type="EMBL" id="MU827304">
    <property type="protein sequence ID" value="KAJ7365021.1"/>
    <property type="molecule type" value="Genomic_DNA"/>
</dbReference>
<evidence type="ECO:0000313" key="2">
    <source>
        <dbReference type="EMBL" id="KAJ7365021.1"/>
    </source>
</evidence>
<reference evidence="2" key="1">
    <citation type="submission" date="2023-01" db="EMBL/GenBank/DDBJ databases">
        <title>Genome assembly of the deep-sea coral Lophelia pertusa.</title>
        <authorList>
            <person name="Herrera S."/>
            <person name="Cordes E."/>
        </authorList>
    </citation>
    <scope>NUCLEOTIDE SEQUENCE</scope>
    <source>
        <strain evidence="2">USNM1676648</strain>
        <tissue evidence="2">Polyp</tissue>
    </source>
</reference>
<evidence type="ECO:0000256" key="1">
    <source>
        <dbReference type="SAM" id="MobiDB-lite"/>
    </source>
</evidence>
<protein>
    <submittedName>
        <fullName evidence="2">Uncharacterized protein</fullName>
    </submittedName>
</protein>
<dbReference type="OrthoDB" id="5951514at2759"/>
<sequence>MVESIFGGKAAYPLGCLERNGFHPRLTDRRLSVPSTHLKTISETADDGVSSIVSASPVEENITSDGPMFYRRPRTMSLPAIYRDGSYLRIKRSSNTLSPCKRRYSEPGGITTQHIIHRLSLRSIDGDESENGSYKRPSVKSMDATCSARESDFSPDSTTPRRHSDPMCYITENMGRLGIPQEHRGRATKKLVTCPTVKTLSDSIKPRQPRTDNEQSSQTAVVRRRKSSVVPVPFNSVQQQKANQSQLSNRPMSFPPSKKDSKRQCNLPELKTAFLTGHVSNYGDDATDCNNNNNEERLLSEEQALESEDKYTANADILVQWMKFFG</sequence>
<keyword evidence="3" id="KW-1185">Reference proteome</keyword>